<evidence type="ECO:0000313" key="3">
    <source>
        <dbReference type="EMBL" id="NHN25698.1"/>
    </source>
</evidence>
<gene>
    <name evidence="3" type="ORF">FIA58_008405</name>
</gene>
<dbReference type="EMBL" id="VEVQ02000004">
    <property type="protein sequence ID" value="NHN25698.1"/>
    <property type="molecule type" value="Genomic_DNA"/>
</dbReference>
<dbReference type="InterPro" id="IPR026444">
    <property type="entry name" value="Secre_tail"/>
</dbReference>
<dbReference type="Pfam" id="PF18962">
    <property type="entry name" value="Por_Secre_tail"/>
    <property type="match status" value="1"/>
</dbReference>
<dbReference type="Proteomes" id="UP000817854">
    <property type="component" value="Unassembled WGS sequence"/>
</dbReference>
<organism evidence="3 4">
    <name type="scientific">Flavobacterium jejuense</name>
    <dbReference type="NCBI Taxonomy" id="1544455"/>
    <lineage>
        <taxon>Bacteria</taxon>
        <taxon>Pseudomonadati</taxon>
        <taxon>Bacteroidota</taxon>
        <taxon>Flavobacteriia</taxon>
        <taxon>Flavobacteriales</taxon>
        <taxon>Flavobacteriaceae</taxon>
        <taxon>Flavobacterium</taxon>
    </lineage>
</organism>
<evidence type="ECO:0000313" key="4">
    <source>
        <dbReference type="Proteomes" id="UP000817854"/>
    </source>
</evidence>
<feature type="domain" description="Secretion system C-terminal sorting" evidence="2">
    <location>
        <begin position="78"/>
        <end position="146"/>
    </location>
</feature>
<dbReference type="NCBIfam" id="TIGR04183">
    <property type="entry name" value="Por_Secre_tail"/>
    <property type="match status" value="1"/>
</dbReference>
<protein>
    <submittedName>
        <fullName evidence="3">T9SS type A sorting domain-containing protein</fullName>
    </submittedName>
</protein>
<reference evidence="4" key="1">
    <citation type="submission" date="2019-05" db="EMBL/GenBank/DDBJ databases">
        <title>Flavobacterium profundi sp. nov., isolated from a deep-sea seamount.</title>
        <authorList>
            <person name="Zhang D.-C."/>
        </authorList>
    </citation>
    <scope>NUCLEOTIDE SEQUENCE [LARGE SCALE GENOMIC DNA]</scope>
    <source>
        <strain evidence="4">EC11</strain>
    </source>
</reference>
<name>A0ABX0IQ61_9FLAO</name>
<proteinExistence type="predicted"/>
<dbReference type="RefSeq" id="WP_140962034.1">
    <property type="nucleotide sequence ID" value="NZ_VEVQ02000004.1"/>
</dbReference>
<evidence type="ECO:0000256" key="1">
    <source>
        <dbReference type="ARBA" id="ARBA00022729"/>
    </source>
</evidence>
<sequence length="153" mass="17689">MKKIFFILIFIVTSSISAQVDRILFNYDSAGNQIKRELCINCSSSLIRTSQEEIIKEIVDLKEEDLLKFESEDLLSYYPNPVKEELFLKWELISNNVSKVEIYSLSGQLIKFLPNLEKENSKIISFQEYPSGTYSVLLSYTNGEQKSITIIKQ</sequence>
<reference evidence="3 4" key="2">
    <citation type="submission" date="2019-05" db="EMBL/GenBank/DDBJ databases">
        <authorList>
            <person name="Lianzixin W."/>
        </authorList>
    </citation>
    <scope>NUCLEOTIDE SEQUENCE [LARGE SCALE GENOMIC DNA]</scope>
    <source>
        <strain evidence="3 4">EC11</strain>
    </source>
</reference>
<accession>A0ABX0IQ61</accession>
<reference evidence="3 4" key="3">
    <citation type="submission" date="2020-02" db="EMBL/GenBank/DDBJ databases">
        <title>Flavobacterium profundi sp. nov., isolated from a deep-sea seamount.</title>
        <authorList>
            <person name="Zhang D.-C."/>
        </authorList>
    </citation>
    <scope>NUCLEOTIDE SEQUENCE [LARGE SCALE GENOMIC DNA]</scope>
    <source>
        <strain evidence="3 4">EC11</strain>
    </source>
</reference>
<comment type="caution">
    <text evidence="3">The sequence shown here is derived from an EMBL/GenBank/DDBJ whole genome shotgun (WGS) entry which is preliminary data.</text>
</comment>
<keyword evidence="4" id="KW-1185">Reference proteome</keyword>
<keyword evidence="1" id="KW-0732">Signal</keyword>
<evidence type="ECO:0000259" key="2">
    <source>
        <dbReference type="Pfam" id="PF18962"/>
    </source>
</evidence>